<keyword evidence="2 5" id="KW-0689">Ribosomal protein</keyword>
<dbReference type="EMBL" id="VEWK01000007">
    <property type="protein sequence ID" value="TNV11460.1"/>
    <property type="molecule type" value="Genomic_DNA"/>
</dbReference>
<dbReference type="EMBL" id="JACIEX010000007">
    <property type="protein sequence ID" value="MBB4094592.1"/>
    <property type="molecule type" value="Genomic_DNA"/>
</dbReference>
<organism evidence="8 9">
    <name type="scientific">Brucella pecoris</name>
    <dbReference type="NCBI Taxonomy" id="867683"/>
    <lineage>
        <taxon>Bacteria</taxon>
        <taxon>Pseudomonadati</taxon>
        <taxon>Pseudomonadota</taxon>
        <taxon>Alphaproteobacteria</taxon>
        <taxon>Hyphomicrobiales</taxon>
        <taxon>Brucellaceae</taxon>
        <taxon>Brucella/Ochrobactrum group</taxon>
        <taxon>Brucella</taxon>
    </lineage>
</organism>
<comment type="similarity">
    <text evidence="1 5">Belongs to the universal ribosomal protein uL4 family.</text>
</comment>
<dbReference type="Gene3D" id="3.40.1370.10">
    <property type="match status" value="1"/>
</dbReference>
<evidence type="ECO:0000256" key="3">
    <source>
        <dbReference type="ARBA" id="ARBA00023274"/>
    </source>
</evidence>
<dbReference type="AlphaFoldDB" id="A0A5C5CJJ8"/>
<dbReference type="Proteomes" id="UP000553980">
    <property type="component" value="Unassembled WGS sequence"/>
</dbReference>
<dbReference type="GO" id="GO:0005840">
    <property type="term" value="C:ribosome"/>
    <property type="evidence" value="ECO:0007669"/>
    <property type="project" value="UniProtKB-KW"/>
</dbReference>
<dbReference type="HAMAP" id="MF_01328_B">
    <property type="entry name" value="Ribosomal_uL4_B"/>
    <property type="match status" value="1"/>
</dbReference>
<keyword evidence="10" id="KW-1185">Reference proteome</keyword>
<reference evidence="8" key="2">
    <citation type="submission" date="2019-06" db="EMBL/GenBank/DDBJ databases">
        <authorList>
            <person name="Hu M."/>
        </authorList>
    </citation>
    <scope>NUCLEOTIDE SEQUENCE</scope>
    <source>
        <strain evidence="8">08RB2639</strain>
    </source>
</reference>
<dbReference type="PANTHER" id="PTHR10746:SF6">
    <property type="entry name" value="LARGE RIBOSOMAL SUBUNIT PROTEIN UL4M"/>
    <property type="match status" value="1"/>
</dbReference>
<dbReference type="RefSeq" id="WP_105542086.1">
    <property type="nucleotide sequence ID" value="NZ_JACIEX010000007.1"/>
</dbReference>
<reference evidence="7 10" key="3">
    <citation type="submission" date="2020-08" db="EMBL/GenBank/DDBJ databases">
        <title>Genomic Encyclopedia of Type Strains, Phase IV (KMG-IV): sequencing the most valuable type-strain genomes for metagenomic binning, comparative biology and taxonomic classification.</title>
        <authorList>
            <person name="Goeker M."/>
        </authorList>
    </citation>
    <scope>NUCLEOTIDE SEQUENCE [LARGE SCALE GENOMIC DNA]</scope>
    <source>
        <strain evidence="7 10">DSM 23868</strain>
    </source>
</reference>
<dbReference type="GO" id="GO:0006412">
    <property type="term" value="P:translation"/>
    <property type="evidence" value="ECO:0007669"/>
    <property type="project" value="UniProtKB-UniRule"/>
</dbReference>
<dbReference type="Pfam" id="PF00573">
    <property type="entry name" value="Ribosomal_L4"/>
    <property type="match status" value="1"/>
</dbReference>
<evidence type="ECO:0000313" key="10">
    <source>
        <dbReference type="Proteomes" id="UP000553980"/>
    </source>
</evidence>
<dbReference type="NCBIfam" id="TIGR03953">
    <property type="entry name" value="rplD_bact"/>
    <property type="match status" value="1"/>
</dbReference>
<dbReference type="Proteomes" id="UP000313390">
    <property type="component" value="Unassembled WGS sequence"/>
</dbReference>
<evidence type="ECO:0000256" key="1">
    <source>
        <dbReference type="ARBA" id="ARBA00010528"/>
    </source>
</evidence>
<evidence type="ECO:0000313" key="9">
    <source>
        <dbReference type="Proteomes" id="UP000313390"/>
    </source>
</evidence>
<keyword evidence="3 5" id="KW-0687">Ribonucleoprotein</keyword>
<name>A0A5C5CJJ8_9HYPH</name>
<comment type="subunit">
    <text evidence="5">Part of the 50S ribosomal subunit.</text>
</comment>
<keyword evidence="5" id="KW-0699">rRNA-binding</keyword>
<dbReference type="InterPro" id="IPR002136">
    <property type="entry name" value="Ribosomal_uL4"/>
</dbReference>
<evidence type="ECO:0000313" key="8">
    <source>
        <dbReference type="EMBL" id="TNV11460.1"/>
    </source>
</evidence>
<comment type="function">
    <text evidence="5">One of the primary rRNA binding proteins, this protein initially binds near the 5'-end of the 23S rRNA. It is important during the early stages of 50S assembly. It makes multiple contacts with different domains of the 23S rRNA in the assembled 50S subunit and ribosome.</text>
</comment>
<sequence length="212" mass="23092">MDLTITTLEGKDAGKVKLNEEIFGLDPRDDILQRVVRWQLARRQQGSHKAQGRGDVSRTGAKMYKQKGTGRARHHSARAPQFRGGGQAHGPVIRSHDHDLPKKVRALGLRHALSAKAKASDLIIIDDLAATEAKTKQLVSQFAKLGLENALLIGGAEIDVNFQRAASNIPNIDVLPVQGINVYDILRRGKLVLSKAAVEALEARFMGSVSND</sequence>
<dbReference type="GO" id="GO:0019843">
    <property type="term" value="F:rRNA binding"/>
    <property type="evidence" value="ECO:0007669"/>
    <property type="project" value="UniProtKB-UniRule"/>
</dbReference>
<dbReference type="OrthoDB" id="9803201at2"/>
<evidence type="ECO:0000256" key="5">
    <source>
        <dbReference type="HAMAP-Rule" id="MF_01328"/>
    </source>
</evidence>
<feature type="compositionally biased region" description="Basic residues" evidence="6">
    <location>
        <begin position="66"/>
        <end position="77"/>
    </location>
</feature>
<feature type="region of interest" description="Disordered" evidence="6">
    <location>
        <begin position="66"/>
        <end position="94"/>
    </location>
</feature>
<comment type="function">
    <text evidence="5">Forms part of the polypeptide exit tunnel.</text>
</comment>
<comment type="caution">
    <text evidence="8">The sequence shown here is derived from an EMBL/GenBank/DDBJ whole genome shotgun (WGS) entry which is preliminary data.</text>
</comment>
<gene>
    <name evidence="5 8" type="primary">rplD</name>
    <name evidence="8" type="ORF">FIB18_14925</name>
    <name evidence="7" type="ORF">GGQ79_003127</name>
</gene>
<dbReference type="GO" id="GO:1990904">
    <property type="term" value="C:ribonucleoprotein complex"/>
    <property type="evidence" value="ECO:0007669"/>
    <property type="project" value="UniProtKB-KW"/>
</dbReference>
<dbReference type="GO" id="GO:0003735">
    <property type="term" value="F:structural constituent of ribosome"/>
    <property type="evidence" value="ECO:0007669"/>
    <property type="project" value="InterPro"/>
</dbReference>
<dbReference type="SUPFAM" id="SSF52166">
    <property type="entry name" value="Ribosomal protein L4"/>
    <property type="match status" value="1"/>
</dbReference>
<dbReference type="PANTHER" id="PTHR10746">
    <property type="entry name" value="50S RIBOSOMAL PROTEIN L4"/>
    <property type="match status" value="1"/>
</dbReference>
<dbReference type="InterPro" id="IPR013005">
    <property type="entry name" value="Ribosomal_uL4-like"/>
</dbReference>
<evidence type="ECO:0000256" key="6">
    <source>
        <dbReference type="SAM" id="MobiDB-lite"/>
    </source>
</evidence>
<accession>A0A5C5CJJ8</accession>
<dbReference type="InterPro" id="IPR023574">
    <property type="entry name" value="Ribosomal_uL4_dom_sf"/>
</dbReference>
<keyword evidence="5" id="KW-0694">RNA-binding</keyword>
<evidence type="ECO:0000313" key="7">
    <source>
        <dbReference type="EMBL" id="MBB4094592.1"/>
    </source>
</evidence>
<reference evidence="8 9" key="1">
    <citation type="journal article" date="2011" name="Int. J. Syst. Evol. Microbiol.">
        <title>Ochrobactrum pecoris sp. nov., isolated from farm animals.</title>
        <authorList>
            <person name="Kampfer P."/>
            <person name="Huber B."/>
            <person name="Busse H.J."/>
            <person name="Scholz H.C."/>
            <person name="Tomaso H."/>
            <person name="Hotzel H."/>
            <person name="Melzer F."/>
        </authorList>
    </citation>
    <scope>NUCLEOTIDE SEQUENCE [LARGE SCALE GENOMIC DNA]</scope>
    <source>
        <strain evidence="8 9">08RB2639</strain>
    </source>
</reference>
<protein>
    <recommendedName>
        <fullName evidence="4 5">Large ribosomal subunit protein uL4</fullName>
    </recommendedName>
</protein>
<evidence type="ECO:0000256" key="2">
    <source>
        <dbReference type="ARBA" id="ARBA00022980"/>
    </source>
</evidence>
<proteinExistence type="inferred from homology"/>
<evidence type="ECO:0000256" key="4">
    <source>
        <dbReference type="ARBA" id="ARBA00035244"/>
    </source>
</evidence>